<sequence length="44" mass="5025">MDDVFGHIRGNHVNGLTPNVGDEVWVHFVNEGSRNKYIPYKRGV</sequence>
<dbReference type="EMBL" id="BOQE01000001">
    <property type="protein sequence ID" value="GIM47652.1"/>
    <property type="molecule type" value="Genomic_DNA"/>
</dbReference>
<comment type="caution">
    <text evidence="1">The sequence shown here is derived from an EMBL/GenBank/DDBJ whole genome shotgun (WGS) entry which is preliminary data.</text>
</comment>
<gene>
    <name evidence="1" type="ORF">DNHGIG_32010</name>
</gene>
<protein>
    <recommendedName>
        <fullName evidence="3">Transposase</fullName>
    </recommendedName>
</protein>
<evidence type="ECO:0008006" key="3">
    <source>
        <dbReference type="Google" id="ProtNLM"/>
    </source>
</evidence>
<evidence type="ECO:0000313" key="2">
    <source>
        <dbReference type="Proteomes" id="UP001057291"/>
    </source>
</evidence>
<name>A0AAV4LJU6_9BACL</name>
<organism evidence="1 2">
    <name type="scientific">Collibacillus ludicampi</name>
    <dbReference type="NCBI Taxonomy" id="2771369"/>
    <lineage>
        <taxon>Bacteria</taxon>
        <taxon>Bacillati</taxon>
        <taxon>Bacillota</taxon>
        <taxon>Bacilli</taxon>
        <taxon>Bacillales</taxon>
        <taxon>Alicyclobacillaceae</taxon>
        <taxon>Collibacillus</taxon>
    </lineage>
</organism>
<reference evidence="1" key="1">
    <citation type="journal article" date="2023" name="Int. J. Syst. Evol. Microbiol.">
        <title>Collibacillus ludicampi gen. nov., sp. nov., a new soil bacterium of the family Alicyclobacillaceae.</title>
        <authorList>
            <person name="Jojima T."/>
            <person name="Ioku Y."/>
            <person name="Fukuta Y."/>
            <person name="Shirasaka N."/>
            <person name="Matsumura Y."/>
            <person name="Mori M."/>
        </authorList>
    </citation>
    <scope>NUCLEOTIDE SEQUENCE</scope>
    <source>
        <strain evidence="1">TP075</strain>
    </source>
</reference>
<accession>A0AAV4LJU6</accession>
<proteinExistence type="predicted"/>
<evidence type="ECO:0000313" key="1">
    <source>
        <dbReference type="EMBL" id="GIM47652.1"/>
    </source>
</evidence>
<keyword evidence="2" id="KW-1185">Reference proteome</keyword>
<dbReference type="Proteomes" id="UP001057291">
    <property type="component" value="Unassembled WGS sequence"/>
</dbReference>
<dbReference type="AlphaFoldDB" id="A0AAV4LJU6"/>